<evidence type="ECO:0000256" key="1">
    <source>
        <dbReference type="ARBA" id="ARBA00004141"/>
    </source>
</evidence>
<feature type="non-terminal residue" evidence="8">
    <location>
        <position position="1"/>
    </location>
</feature>
<dbReference type="PANTHER" id="PTHR10332:SF10">
    <property type="entry name" value="EQUILIBRATIVE NUCLEOSIDE TRANSPORTER 4"/>
    <property type="match status" value="1"/>
</dbReference>
<evidence type="ECO:0000256" key="6">
    <source>
        <dbReference type="ARBA" id="ARBA00023136"/>
    </source>
</evidence>
<sequence>ASWNALISAADYTETMWPGRHMDRLLTVVYLPPCLFFLLATLKLSAWTRLRILVAYGGFALTLLVIPLMDIFVVGNQDKAPEGVYAGTLLVGALIGCLDGIGQGALYGEAALLPPEYTH</sequence>
<dbReference type="GO" id="GO:0005886">
    <property type="term" value="C:plasma membrane"/>
    <property type="evidence" value="ECO:0007669"/>
    <property type="project" value="TreeGrafter"/>
</dbReference>
<name>A0A0D2LY01_9CHLO</name>
<feature type="transmembrane region" description="Helical" evidence="7">
    <location>
        <begin position="25"/>
        <end position="46"/>
    </location>
</feature>
<protein>
    <submittedName>
        <fullName evidence="8">Uncharacterized protein</fullName>
    </submittedName>
</protein>
<evidence type="ECO:0000256" key="2">
    <source>
        <dbReference type="ARBA" id="ARBA00007965"/>
    </source>
</evidence>
<feature type="transmembrane region" description="Helical" evidence="7">
    <location>
        <begin position="52"/>
        <end position="72"/>
    </location>
</feature>
<feature type="non-terminal residue" evidence="8">
    <location>
        <position position="119"/>
    </location>
</feature>
<dbReference type="KEGG" id="mng:MNEG_13596"/>
<keyword evidence="4 7" id="KW-0812">Transmembrane</keyword>
<comment type="subcellular location">
    <subcellularLocation>
        <location evidence="1">Membrane</location>
        <topology evidence="1">Multi-pass membrane protein</topology>
    </subcellularLocation>
</comment>
<keyword evidence="3" id="KW-0813">Transport</keyword>
<proteinExistence type="inferred from homology"/>
<comment type="similarity">
    <text evidence="2">Belongs to the SLC29A/ENT transporter (TC 2.A.57) family.</text>
</comment>
<keyword evidence="9" id="KW-1185">Reference proteome</keyword>
<dbReference type="GO" id="GO:0005337">
    <property type="term" value="F:nucleoside transmembrane transporter activity"/>
    <property type="evidence" value="ECO:0007669"/>
    <property type="project" value="InterPro"/>
</dbReference>
<evidence type="ECO:0000256" key="5">
    <source>
        <dbReference type="ARBA" id="ARBA00022989"/>
    </source>
</evidence>
<dbReference type="GeneID" id="25731074"/>
<organism evidence="8 9">
    <name type="scientific">Monoraphidium neglectum</name>
    <dbReference type="NCBI Taxonomy" id="145388"/>
    <lineage>
        <taxon>Eukaryota</taxon>
        <taxon>Viridiplantae</taxon>
        <taxon>Chlorophyta</taxon>
        <taxon>core chlorophytes</taxon>
        <taxon>Chlorophyceae</taxon>
        <taxon>CS clade</taxon>
        <taxon>Sphaeropleales</taxon>
        <taxon>Selenastraceae</taxon>
        <taxon>Monoraphidium</taxon>
    </lineage>
</organism>
<reference evidence="8 9" key="1">
    <citation type="journal article" date="2013" name="BMC Genomics">
        <title>Reconstruction of the lipid metabolism for the microalga Monoraphidium neglectum from its genome sequence reveals characteristics suitable for biofuel production.</title>
        <authorList>
            <person name="Bogen C."/>
            <person name="Al-Dilaimi A."/>
            <person name="Albersmeier A."/>
            <person name="Wichmann J."/>
            <person name="Grundmann M."/>
            <person name="Rupp O."/>
            <person name="Lauersen K.J."/>
            <person name="Blifernez-Klassen O."/>
            <person name="Kalinowski J."/>
            <person name="Goesmann A."/>
            <person name="Mussgnug J.H."/>
            <person name="Kruse O."/>
        </authorList>
    </citation>
    <scope>NUCLEOTIDE SEQUENCE [LARGE SCALE GENOMIC DNA]</scope>
    <source>
        <strain evidence="8 9">SAG 48.87</strain>
    </source>
</reference>
<dbReference type="Proteomes" id="UP000054498">
    <property type="component" value="Unassembled WGS sequence"/>
</dbReference>
<gene>
    <name evidence="8" type="ORF">MNEG_13596</name>
</gene>
<evidence type="ECO:0000256" key="3">
    <source>
        <dbReference type="ARBA" id="ARBA00022448"/>
    </source>
</evidence>
<dbReference type="PANTHER" id="PTHR10332">
    <property type="entry name" value="EQUILIBRATIVE NUCLEOSIDE TRANSPORTER"/>
    <property type="match status" value="1"/>
</dbReference>
<evidence type="ECO:0000313" key="9">
    <source>
        <dbReference type="Proteomes" id="UP000054498"/>
    </source>
</evidence>
<evidence type="ECO:0000256" key="4">
    <source>
        <dbReference type="ARBA" id="ARBA00022692"/>
    </source>
</evidence>
<dbReference type="STRING" id="145388.A0A0D2LY01"/>
<keyword evidence="5 7" id="KW-1133">Transmembrane helix</keyword>
<dbReference type="RefSeq" id="XP_013893386.1">
    <property type="nucleotide sequence ID" value="XM_014037932.1"/>
</dbReference>
<dbReference type="InterPro" id="IPR002259">
    <property type="entry name" value="Eqnu_transpt"/>
</dbReference>
<dbReference type="AlphaFoldDB" id="A0A0D2LY01"/>
<dbReference type="EMBL" id="KK104144">
    <property type="protein sequence ID" value="KIY94366.1"/>
    <property type="molecule type" value="Genomic_DNA"/>
</dbReference>
<dbReference type="OrthoDB" id="1856718at2759"/>
<evidence type="ECO:0000313" key="8">
    <source>
        <dbReference type="EMBL" id="KIY94366.1"/>
    </source>
</evidence>
<accession>A0A0D2LY01</accession>
<feature type="transmembrane region" description="Helical" evidence="7">
    <location>
        <begin position="84"/>
        <end position="107"/>
    </location>
</feature>
<evidence type="ECO:0000256" key="7">
    <source>
        <dbReference type="SAM" id="Phobius"/>
    </source>
</evidence>
<keyword evidence="6 7" id="KW-0472">Membrane</keyword>